<proteinExistence type="predicted"/>
<evidence type="ECO:0000256" key="1">
    <source>
        <dbReference type="SAM" id="MobiDB-lite"/>
    </source>
</evidence>
<evidence type="ECO:0000313" key="2">
    <source>
        <dbReference type="EMBL" id="TXD38938.1"/>
    </source>
</evidence>
<gene>
    <name evidence="2" type="ORF">FRC98_00625</name>
</gene>
<keyword evidence="3" id="KW-1185">Reference proteome</keyword>
<evidence type="ECO:0000313" key="3">
    <source>
        <dbReference type="Proteomes" id="UP000321412"/>
    </source>
</evidence>
<comment type="caution">
    <text evidence="2">The sequence shown here is derived from an EMBL/GenBank/DDBJ whole genome shotgun (WGS) entry which is preliminary data.</text>
</comment>
<dbReference type="EMBL" id="VOSM01000001">
    <property type="protein sequence ID" value="TXD38938.1"/>
    <property type="molecule type" value="Genomic_DNA"/>
</dbReference>
<dbReference type="Proteomes" id="UP000321412">
    <property type="component" value="Unassembled WGS sequence"/>
</dbReference>
<protein>
    <submittedName>
        <fullName evidence="2">Uncharacterized protein</fullName>
    </submittedName>
</protein>
<feature type="compositionally biased region" description="Gly residues" evidence="1">
    <location>
        <begin position="123"/>
        <end position="149"/>
    </location>
</feature>
<reference evidence="2 3" key="1">
    <citation type="submission" date="2019-08" db="EMBL/GenBank/DDBJ databases">
        <title>Bradymonadales sp. TMQ4.</title>
        <authorList>
            <person name="Liang Q."/>
        </authorList>
    </citation>
    <scope>NUCLEOTIDE SEQUENCE [LARGE SCALE GENOMIC DNA]</scope>
    <source>
        <strain evidence="2 3">TMQ4</strain>
    </source>
</reference>
<feature type="region of interest" description="Disordered" evidence="1">
    <location>
        <begin position="229"/>
        <end position="249"/>
    </location>
</feature>
<feature type="region of interest" description="Disordered" evidence="1">
    <location>
        <begin position="123"/>
        <end position="160"/>
    </location>
</feature>
<name>A0A5C6XHG1_9DELT</name>
<sequence length="249" mass="24555">MQDEEIVPDALEFVDAAALIFPEFGDLGLGGASAVDVAFGDHGFEGFDVGFAAALEVEDDGFEEALESQGTFVGQGVGGLAGVGDEVIEAGEGLGDVLGDVAGEIAGLIGEPGVDEVFDLGGGHGGGAGADQGAGQRVGAGELKGGAQLGGRQREPEGDVAAGAGEAPLEVCEGVGQLGAKIVEVVVEAHARASQNVEASVSVFGQLSHTSAGREEVDCGATIEVGGSVPPRSKRAQGGLRAAVSEVMD</sequence>
<dbReference type="AlphaFoldDB" id="A0A5C6XHG1"/>
<organism evidence="2 3">
    <name type="scientific">Lujinxingia vulgaris</name>
    <dbReference type="NCBI Taxonomy" id="2600176"/>
    <lineage>
        <taxon>Bacteria</taxon>
        <taxon>Deltaproteobacteria</taxon>
        <taxon>Bradymonadales</taxon>
        <taxon>Lujinxingiaceae</taxon>
        <taxon>Lujinxingia</taxon>
    </lineage>
</organism>
<accession>A0A5C6XHG1</accession>